<reference evidence="3" key="1">
    <citation type="journal article" date="2010" name="ISME J.">
        <title>The complete genome sequence of the algal symbiont Dinoroseobacter shibae: a hitchhiker's guide to life in the sea.</title>
        <authorList>
            <person name="Wagner-Dobler I."/>
            <person name="Ballhausen B."/>
            <person name="Berger M."/>
            <person name="Brinkhoff T."/>
            <person name="Buchholz I."/>
            <person name="Bunk B."/>
            <person name="Cypionka H."/>
            <person name="Daniel R."/>
            <person name="Drepper T."/>
            <person name="Gerdts G."/>
            <person name="Hahnke S."/>
            <person name="Han C."/>
            <person name="Jahn D."/>
            <person name="Kalhoefer D."/>
            <person name="Kiss H."/>
            <person name="Klenk H.P."/>
            <person name="Kyrpides N."/>
            <person name="Liebl W."/>
            <person name="Liesegang H."/>
            <person name="Meincke L."/>
            <person name="Pati A."/>
            <person name="Petersen J."/>
            <person name="Piekarski T."/>
            <person name="Pommerenke C."/>
            <person name="Pradella S."/>
            <person name="Pukall R."/>
            <person name="Rabus R."/>
            <person name="Stackebrandt E."/>
            <person name="Thole S."/>
            <person name="Thompson L."/>
            <person name="Tielen P."/>
            <person name="Tomasch J."/>
            <person name="von Jan M."/>
            <person name="Wanphrut N."/>
            <person name="Wichels A."/>
            <person name="Zech H."/>
            <person name="Simon M."/>
        </authorList>
    </citation>
    <scope>NUCLEOTIDE SEQUENCE [LARGE SCALE GENOMIC DNA]</scope>
    <source>
        <strain evidence="3">DSM 16493 / NCIMB 14021 / DFL 12</strain>
    </source>
</reference>
<organism evidence="2 3">
    <name type="scientific">Dinoroseobacter shibae (strain DSM 16493 / NCIMB 14021 / DFL 12)</name>
    <dbReference type="NCBI Taxonomy" id="398580"/>
    <lineage>
        <taxon>Bacteria</taxon>
        <taxon>Pseudomonadati</taxon>
        <taxon>Pseudomonadota</taxon>
        <taxon>Alphaproteobacteria</taxon>
        <taxon>Rhodobacterales</taxon>
        <taxon>Roseobacteraceae</taxon>
        <taxon>Dinoroseobacter</taxon>
    </lineage>
</organism>
<keyword evidence="1" id="KW-0732">Signal</keyword>
<evidence type="ECO:0000256" key="1">
    <source>
        <dbReference type="SAM" id="SignalP"/>
    </source>
</evidence>
<proteinExistence type="predicted"/>
<keyword evidence="3" id="KW-1185">Reference proteome</keyword>
<sequence>MRVLIVALIATATLAGCAKPPKSIAPTAVSTSNYEGYTCAELQAELSHNMRELAAAESRQRAAVAGDAVGVFLVLIPPSAFTGDASADVALNKGEDIALQTVYNRQCAPQRLVSRGSTWNRW</sequence>
<dbReference type="AlphaFoldDB" id="A8LK26"/>
<accession>A8LK26</accession>
<evidence type="ECO:0000313" key="2">
    <source>
        <dbReference type="EMBL" id="ABV93225.1"/>
    </source>
</evidence>
<dbReference type="PROSITE" id="PS51257">
    <property type="entry name" value="PROKAR_LIPOPROTEIN"/>
    <property type="match status" value="1"/>
</dbReference>
<protein>
    <recommendedName>
        <fullName evidence="4">Lipoprotein</fullName>
    </recommendedName>
</protein>
<feature type="signal peptide" evidence="1">
    <location>
        <begin position="1"/>
        <end position="18"/>
    </location>
</feature>
<name>A8LK26_DINSH</name>
<dbReference type="Proteomes" id="UP000006833">
    <property type="component" value="Chromosome"/>
</dbReference>
<evidence type="ECO:0008006" key="4">
    <source>
        <dbReference type="Google" id="ProtNLM"/>
    </source>
</evidence>
<gene>
    <name evidence="2" type="ordered locus">Dshi_1483</name>
</gene>
<dbReference type="STRING" id="398580.Dshi_1483"/>
<feature type="chain" id="PRO_5002725238" description="Lipoprotein" evidence="1">
    <location>
        <begin position="19"/>
        <end position="122"/>
    </location>
</feature>
<dbReference type="EMBL" id="CP000830">
    <property type="protein sequence ID" value="ABV93225.1"/>
    <property type="molecule type" value="Genomic_DNA"/>
</dbReference>
<dbReference type="KEGG" id="dsh:Dshi_1483"/>
<dbReference type="HOGENOM" id="CLU_155147_1_0_5"/>
<evidence type="ECO:0000313" key="3">
    <source>
        <dbReference type="Proteomes" id="UP000006833"/>
    </source>
</evidence>
<dbReference type="eggNOG" id="ENOG5033H29">
    <property type="taxonomic scope" value="Bacteria"/>
</dbReference>